<gene>
    <name evidence="1" type="ORF">HNP71_002776</name>
</gene>
<dbReference type="EMBL" id="JACHFJ010000020">
    <property type="protein sequence ID" value="MBB5374501.1"/>
    <property type="molecule type" value="Genomic_DNA"/>
</dbReference>
<dbReference type="Gene3D" id="3.50.50.60">
    <property type="entry name" value="FAD/NAD(P)-binding domain"/>
    <property type="match status" value="1"/>
</dbReference>
<sequence length="417" mass="46641">MLSTARGLTNTTWDVIVVGAGPAGAAIAITLAKYDRRVLLVERRVSANFKLGESLPPVSIGLVEHFLGDLEGPGQDFTSFFRTIGNLSQWETDKADISDFFFTQTGFGLCVDRLDFDDAMRSKAVAAGATLLKGARFESCSRIADRSFNWRLTLTSNTQTQHHHSRYLVDCSGRRAVLAKTLGVETVQDDQLFAYAQWFSCAGDDDDRYTRIEAAPYGWWYSNRLPSTENYEPQRLVVLHTDSDLPAARMAASRDGFDQLLDLSTHIAPLLKAKDYRPRGTIRGAPAGSQRLLDFCGDAWMAVGDAAQAYDPLSSQGIDKALRTASCAGHMIHYALTDCLQGVVGLDRQNSYVQRYDKQQRQLWQNYLSQRNLYYGAQPRWPDQLFWRRRQSPATADILNDEISLTGYSSDVNKCND</sequence>
<keyword evidence="2" id="KW-1185">Reference proteome</keyword>
<dbReference type="AlphaFoldDB" id="A0A840VSB2"/>
<evidence type="ECO:0000313" key="2">
    <source>
        <dbReference type="Proteomes" id="UP000553706"/>
    </source>
</evidence>
<dbReference type="PANTHER" id="PTHR43747:SF1">
    <property type="entry name" value="SLR1998 PROTEIN"/>
    <property type="match status" value="1"/>
</dbReference>
<protein>
    <submittedName>
        <fullName evidence="1">Flavin-dependent dehydrogenase</fullName>
    </submittedName>
</protein>
<name>A0A840VSB2_9PROT</name>
<dbReference type="SUPFAM" id="SSF51905">
    <property type="entry name" value="FAD/NAD(P)-binding domain"/>
    <property type="match status" value="1"/>
</dbReference>
<dbReference type="Proteomes" id="UP000553706">
    <property type="component" value="Unassembled WGS sequence"/>
</dbReference>
<proteinExistence type="predicted"/>
<dbReference type="InterPro" id="IPR050816">
    <property type="entry name" value="Flavin-dep_Halogenase_NPB"/>
</dbReference>
<dbReference type="RefSeq" id="WP_183267515.1">
    <property type="nucleotide sequence ID" value="NZ_JACHFJ010000020.1"/>
</dbReference>
<evidence type="ECO:0000313" key="1">
    <source>
        <dbReference type="EMBL" id="MBB5374501.1"/>
    </source>
</evidence>
<reference evidence="1 2" key="1">
    <citation type="submission" date="2020-08" db="EMBL/GenBank/DDBJ databases">
        <title>Genomic Encyclopedia of Type Strains, Phase IV (KMG-IV): sequencing the most valuable type-strain genomes for metagenomic binning, comparative biology and taxonomic classification.</title>
        <authorList>
            <person name="Goeker M."/>
        </authorList>
    </citation>
    <scope>NUCLEOTIDE SEQUENCE [LARGE SCALE GENOMIC DNA]</scope>
    <source>
        <strain evidence="1 2">DSM 27026</strain>
    </source>
</reference>
<dbReference type="Gene3D" id="3.30.9.100">
    <property type="match status" value="1"/>
</dbReference>
<organism evidence="1 2">
    <name type="scientific">Acidocella aromatica</name>
    <dbReference type="NCBI Taxonomy" id="1303579"/>
    <lineage>
        <taxon>Bacteria</taxon>
        <taxon>Pseudomonadati</taxon>
        <taxon>Pseudomonadota</taxon>
        <taxon>Alphaproteobacteria</taxon>
        <taxon>Acetobacterales</taxon>
        <taxon>Acidocellaceae</taxon>
        <taxon>Acidocella</taxon>
    </lineage>
</organism>
<dbReference type="PANTHER" id="PTHR43747">
    <property type="entry name" value="FAD-BINDING PROTEIN"/>
    <property type="match status" value="1"/>
</dbReference>
<dbReference type="PRINTS" id="PR00420">
    <property type="entry name" value="RNGMNOXGNASE"/>
</dbReference>
<accession>A0A840VSB2</accession>
<comment type="caution">
    <text evidence="1">The sequence shown here is derived from an EMBL/GenBank/DDBJ whole genome shotgun (WGS) entry which is preliminary data.</text>
</comment>
<dbReference type="Pfam" id="PF12831">
    <property type="entry name" value="FAD_oxidored"/>
    <property type="match status" value="1"/>
</dbReference>
<dbReference type="InterPro" id="IPR036188">
    <property type="entry name" value="FAD/NAD-bd_sf"/>
</dbReference>